<name>A0A381NLZ9_9ZZZZ</name>
<organism evidence="2">
    <name type="scientific">marine metagenome</name>
    <dbReference type="NCBI Taxonomy" id="408172"/>
    <lineage>
        <taxon>unclassified sequences</taxon>
        <taxon>metagenomes</taxon>
        <taxon>ecological metagenomes</taxon>
    </lineage>
</organism>
<reference evidence="2" key="1">
    <citation type="submission" date="2018-05" db="EMBL/GenBank/DDBJ databases">
        <authorList>
            <person name="Lanie J.A."/>
            <person name="Ng W.-L."/>
            <person name="Kazmierczak K.M."/>
            <person name="Andrzejewski T.M."/>
            <person name="Davidsen T.M."/>
            <person name="Wayne K.J."/>
            <person name="Tettelin H."/>
            <person name="Glass J.I."/>
            <person name="Rusch D."/>
            <person name="Podicherti R."/>
            <person name="Tsui H.-C.T."/>
            <person name="Winkler M.E."/>
        </authorList>
    </citation>
    <scope>NUCLEOTIDE SEQUENCE</scope>
</reference>
<protein>
    <submittedName>
        <fullName evidence="2">Uncharacterized protein</fullName>
    </submittedName>
</protein>
<keyword evidence="1" id="KW-1133">Transmembrane helix</keyword>
<keyword evidence="1" id="KW-0812">Transmembrane</keyword>
<evidence type="ECO:0000256" key="1">
    <source>
        <dbReference type="SAM" id="Phobius"/>
    </source>
</evidence>
<proteinExistence type="predicted"/>
<evidence type="ECO:0000313" key="2">
    <source>
        <dbReference type="EMBL" id="SUZ55621.1"/>
    </source>
</evidence>
<sequence length="123" mass="13704">VLFADVFWFLYRKQYRWAGIVTLISLLILVVAGQIGRMGYPDLGVAVQLILLAAFKLVYVPLRANALYYDWVQHRIRLVQAALPGNLIQQKSTLTKLGGTSYTAPLMIVALLFILTSLLPTPG</sequence>
<keyword evidence="1" id="KW-0472">Membrane</keyword>
<dbReference type="EMBL" id="UINC01000452">
    <property type="protein sequence ID" value="SUZ55621.1"/>
    <property type="molecule type" value="Genomic_DNA"/>
</dbReference>
<feature type="transmembrane region" description="Helical" evidence="1">
    <location>
        <begin position="43"/>
        <end position="62"/>
    </location>
</feature>
<accession>A0A381NLZ9</accession>
<feature type="non-terminal residue" evidence="2">
    <location>
        <position position="1"/>
    </location>
</feature>
<feature type="transmembrane region" description="Helical" evidence="1">
    <location>
        <begin position="15"/>
        <end position="36"/>
    </location>
</feature>
<dbReference type="AlphaFoldDB" id="A0A381NLZ9"/>
<feature type="transmembrane region" description="Helical" evidence="1">
    <location>
        <begin position="102"/>
        <end position="119"/>
    </location>
</feature>
<gene>
    <name evidence="2" type="ORF">METZ01_LOCUS8475</name>
</gene>